<evidence type="ECO:0000256" key="7">
    <source>
        <dbReference type="SAM" id="Phobius"/>
    </source>
</evidence>
<evidence type="ECO:0000256" key="3">
    <source>
        <dbReference type="ARBA" id="ARBA00022475"/>
    </source>
</evidence>
<protein>
    <submittedName>
        <fullName evidence="8">Putative monovalent cation/H+ antiporter subunit E</fullName>
    </submittedName>
</protein>
<keyword evidence="6 7" id="KW-0472">Membrane</keyword>
<accession>A0A5C6DNP5</accession>
<dbReference type="PANTHER" id="PTHR34584">
    <property type="entry name" value="NA(+)/H(+) ANTIPORTER SUBUNIT E1"/>
    <property type="match status" value="1"/>
</dbReference>
<dbReference type="PANTHER" id="PTHR34584:SF1">
    <property type="entry name" value="NA(+)_H(+) ANTIPORTER SUBUNIT E1"/>
    <property type="match status" value="1"/>
</dbReference>
<evidence type="ECO:0000256" key="5">
    <source>
        <dbReference type="ARBA" id="ARBA00022989"/>
    </source>
</evidence>
<dbReference type="EMBL" id="SJPY01000007">
    <property type="protein sequence ID" value="TWU37815.1"/>
    <property type="molecule type" value="Genomic_DNA"/>
</dbReference>
<dbReference type="RefSeq" id="WP_146601752.1">
    <property type="nucleotide sequence ID" value="NZ_SJPY01000007.1"/>
</dbReference>
<evidence type="ECO:0000256" key="4">
    <source>
        <dbReference type="ARBA" id="ARBA00022692"/>
    </source>
</evidence>
<reference evidence="8 9" key="1">
    <citation type="submission" date="2019-02" db="EMBL/GenBank/DDBJ databases">
        <title>Deep-cultivation of Planctomycetes and their phenomic and genomic characterization uncovers novel biology.</title>
        <authorList>
            <person name="Wiegand S."/>
            <person name="Jogler M."/>
            <person name="Boedeker C."/>
            <person name="Pinto D."/>
            <person name="Vollmers J."/>
            <person name="Rivas-Marin E."/>
            <person name="Kohn T."/>
            <person name="Peeters S.H."/>
            <person name="Heuer A."/>
            <person name="Rast P."/>
            <person name="Oberbeckmann S."/>
            <person name="Bunk B."/>
            <person name="Jeske O."/>
            <person name="Meyerdierks A."/>
            <person name="Storesund J.E."/>
            <person name="Kallscheuer N."/>
            <person name="Luecker S."/>
            <person name="Lage O.M."/>
            <person name="Pohl T."/>
            <person name="Merkel B.J."/>
            <person name="Hornburger P."/>
            <person name="Mueller R.-W."/>
            <person name="Bruemmer F."/>
            <person name="Labrenz M."/>
            <person name="Spormann A.M."/>
            <person name="Op Den Camp H."/>
            <person name="Overmann J."/>
            <person name="Amann R."/>
            <person name="Jetten M.S.M."/>
            <person name="Mascher T."/>
            <person name="Medema M.H."/>
            <person name="Devos D.P."/>
            <person name="Kaster A.-K."/>
            <person name="Ovreas L."/>
            <person name="Rohde M."/>
            <person name="Galperin M.Y."/>
            <person name="Jogler C."/>
        </authorList>
    </citation>
    <scope>NUCLEOTIDE SEQUENCE [LARGE SCALE GENOMIC DNA]</scope>
    <source>
        <strain evidence="8 9">Q31b</strain>
    </source>
</reference>
<keyword evidence="5 7" id="KW-1133">Transmembrane helix</keyword>
<dbReference type="Proteomes" id="UP000315471">
    <property type="component" value="Unassembled WGS sequence"/>
</dbReference>
<comment type="similarity">
    <text evidence="2">Belongs to the CPA3 antiporters (TC 2.A.63) subunit E family.</text>
</comment>
<dbReference type="GO" id="GO:0008324">
    <property type="term" value="F:monoatomic cation transmembrane transporter activity"/>
    <property type="evidence" value="ECO:0007669"/>
    <property type="project" value="InterPro"/>
</dbReference>
<sequence>MKYSLILLGLLFASWCVWSGHFDNPFLLSLGVLSSFFCLWLSLRMKIVDEEGTPLELGILPLARYIPYLGMEVVKSNLTVAKIILSRDLPLRRCVVTTKMGPKTELGRVILANSITLTPGTVSICLDDDNISIHALSQVEADEDIAGEMDRKVCELEGAR</sequence>
<dbReference type="OrthoDB" id="9800498at2"/>
<keyword evidence="3" id="KW-1003">Cell membrane</keyword>
<proteinExistence type="inferred from homology"/>
<dbReference type="GO" id="GO:0005886">
    <property type="term" value="C:plasma membrane"/>
    <property type="evidence" value="ECO:0007669"/>
    <property type="project" value="UniProtKB-SubCell"/>
</dbReference>
<keyword evidence="9" id="KW-1185">Reference proteome</keyword>
<dbReference type="Pfam" id="PF01899">
    <property type="entry name" value="MNHE"/>
    <property type="match status" value="1"/>
</dbReference>
<evidence type="ECO:0000256" key="2">
    <source>
        <dbReference type="ARBA" id="ARBA00006228"/>
    </source>
</evidence>
<evidence type="ECO:0000256" key="6">
    <source>
        <dbReference type="ARBA" id="ARBA00023136"/>
    </source>
</evidence>
<evidence type="ECO:0000256" key="1">
    <source>
        <dbReference type="ARBA" id="ARBA00004651"/>
    </source>
</evidence>
<gene>
    <name evidence="8" type="ORF">Q31b_46040</name>
</gene>
<organism evidence="8 9">
    <name type="scientific">Novipirellula aureliae</name>
    <dbReference type="NCBI Taxonomy" id="2527966"/>
    <lineage>
        <taxon>Bacteria</taxon>
        <taxon>Pseudomonadati</taxon>
        <taxon>Planctomycetota</taxon>
        <taxon>Planctomycetia</taxon>
        <taxon>Pirellulales</taxon>
        <taxon>Pirellulaceae</taxon>
        <taxon>Novipirellula</taxon>
    </lineage>
</organism>
<evidence type="ECO:0000313" key="8">
    <source>
        <dbReference type="EMBL" id="TWU37815.1"/>
    </source>
</evidence>
<evidence type="ECO:0000313" key="9">
    <source>
        <dbReference type="Proteomes" id="UP000315471"/>
    </source>
</evidence>
<feature type="transmembrane region" description="Helical" evidence="7">
    <location>
        <begin position="26"/>
        <end position="43"/>
    </location>
</feature>
<comment type="subcellular location">
    <subcellularLocation>
        <location evidence="1">Cell membrane</location>
        <topology evidence="1">Multi-pass membrane protein</topology>
    </subcellularLocation>
</comment>
<name>A0A5C6DNP5_9BACT</name>
<keyword evidence="4 7" id="KW-0812">Transmembrane</keyword>
<dbReference type="AlphaFoldDB" id="A0A5C6DNP5"/>
<comment type="caution">
    <text evidence="8">The sequence shown here is derived from an EMBL/GenBank/DDBJ whole genome shotgun (WGS) entry which is preliminary data.</text>
</comment>
<dbReference type="InterPro" id="IPR002758">
    <property type="entry name" value="Cation_antiport_E"/>
</dbReference>